<feature type="compositionally biased region" description="Low complexity" evidence="1">
    <location>
        <begin position="10"/>
        <end position="19"/>
    </location>
</feature>
<keyword evidence="3" id="KW-1185">Reference proteome</keyword>
<evidence type="ECO:0000256" key="1">
    <source>
        <dbReference type="SAM" id="MobiDB-lite"/>
    </source>
</evidence>
<reference evidence="2 3" key="1">
    <citation type="journal article" date="2020" name="ISME J.">
        <title>Uncovering the hidden diversity of litter-decomposition mechanisms in mushroom-forming fungi.</title>
        <authorList>
            <person name="Floudas D."/>
            <person name="Bentzer J."/>
            <person name="Ahren D."/>
            <person name="Johansson T."/>
            <person name="Persson P."/>
            <person name="Tunlid A."/>
        </authorList>
    </citation>
    <scope>NUCLEOTIDE SEQUENCE [LARGE SCALE GENOMIC DNA]</scope>
    <source>
        <strain evidence="2 3">CBS 175.51</strain>
    </source>
</reference>
<gene>
    <name evidence="2" type="ORF">D9611_003765</name>
</gene>
<name>A0A8H5B5R6_9AGAR</name>
<proteinExistence type="predicted"/>
<evidence type="ECO:0000313" key="3">
    <source>
        <dbReference type="Proteomes" id="UP000541558"/>
    </source>
</evidence>
<dbReference type="Proteomes" id="UP000541558">
    <property type="component" value="Unassembled WGS sequence"/>
</dbReference>
<sequence length="82" mass="9327">MRAQLTEVQRTSAPPLSRRLSSDLEDSTPSQRGRPFRDILNTTFDPDGLEFCLYMVVRREKFNQAVGRIVFLPSPTPSPTKC</sequence>
<organism evidence="2 3">
    <name type="scientific">Ephemerocybe angulata</name>
    <dbReference type="NCBI Taxonomy" id="980116"/>
    <lineage>
        <taxon>Eukaryota</taxon>
        <taxon>Fungi</taxon>
        <taxon>Dikarya</taxon>
        <taxon>Basidiomycota</taxon>
        <taxon>Agaricomycotina</taxon>
        <taxon>Agaricomycetes</taxon>
        <taxon>Agaricomycetidae</taxon>
        <taxon>Agaricales</taxon>
        <taxon>Agaricineae</taxon>
        <taxon>Psathyrellaceae</taxon>
        <taxon>Ephemerocybe</taxon>
    </lineage>
</organism>
<dbReference type="OrthoDB" id="10551489at2759"/>
<protein>
    <submittedName>
        <fullName evidence="2">Uncharacterized protein</fullName>
    </submittedName>
</protein>
<dbReference type="AlphaFoldDB" id="A0A8H5B5R6"/>
<accession>A0A8H5B5R6</accession>
<evidence type="ECO:0000313" key="2">
    <source>
        <dbReference type="EMBL" id="KAF5317040.1"/>
    </source>
</evidence>
<feature type="region of interest" description="Disordered" evidence="1">
    <location>
        <begin position="1"/>
        <end position="39"/>
    </location>
</feature>
<dbReference type="EMBL" id="JAACJK010000219">
    <property type="protein sequence ID" value="KAF5317040.1"/>
    <property type="molecule type" value="Genomic_DNA"/>
</dbReference>
<comment type="caution">
    <text evidence="2">The sequence shown here is derived from an EMBL/GenBank/DDBJ whole genome shotgun (WGS) entry which is preliminary data.</text>
</comment>